<evidence type="ECO:0000259" key="2">
    <source>
        <dbReference type="Pfam" id="PF04909"/>
    </source>
</evidence>
<sequence>MPPSRILDSHIHLWPSTSTASTDHGWMTDPAHFLARRHGISDYKAVVSAAPAGPSLSGFVYVETDRYLPSRTPDISPEASEDQTKRALEKWAKAPLDELRFLRRIVEESPHEGDGFERGDGDKMKGAVVWAPFHLAPSLLQSYLAIAESVAGEKLWGRIAGFRYLLQGKEKGEVTKLVGSDDWVKNIAGLGKGRQGKGWAFDVGVDIHRDGPEPLGAVGEMIRRVREQEAESGAETKPVRFVLNHLCKHALASDSQTEPTKEWQAALAALGPDQNVFMKLSGAFNEFDSATPSTAADLVHSLSSIVPKVFEAFPERVMFGSDWPVCNVGGPAGEEANWGVWVESVERLLEEAKVGGESRDSVWWGAGSRAYGV</sequence>
<keyword evidence="4" id="KW-1185">Reference proteome</keyword>
<organism evidence="3 4">
    <name type="scientific">Didymella rabiei</name>
    <name type="common">Chickpea ascochyta blight fungus</name>
    <name type="synonym">Mycosphaerella rabiei</name>
    <dbReference type="NCBI Taxonomy" id="5454"/>
    <lineage>
        <taxon>Eukaryota</taxon>
        <taxon>Fungi</taxon>
        <taxon>Dikarya</taxon>
        <taxon>Ascomycota</taxon>
        <taxon>Pezizomycotina</taxon>
        <taxon>Dothideomycetes</taxon>
        <taxon>Pleosporomycetidae</taxon>
        <taxon>Pleosporales</taxon>
        <taxon>Pleosporineae</taxon>
        <taxon>Didymellaceae</taxon>
        <taxon>Ascochyta</taxon>
    </lineage>
</organism>
<comment type="caution">
    <text evidence="3">The sequence shown here is derived from an EMBL/GenBank/DDBJ whole genome shotgun (WGS) entry which is preliminary data.</text>
</comment>
<accession>A0A162WJA3</accession>
<reference evidence="3 4" key="1">
    <citation type="journal article" date="2016" name="Sci. Rep.">
        <title>Draft genome sequencing and secretome analysis of fungal phytopathogen Ascochyta rabiei provides insight into the necrotrophic effector repertoire.</title>
        <authorList>
            <person name="Verma S."/>
            <person name="Gazara R.K."/>
            <person name="Nizam S."/>
            <person name="Parween S."/>
            <person name="Chattopadhyay D."/>
            <person name="Verma P.K."/>
        </authorList>
    </citation>
    <scope>NUCLEOTIDE SEQUENCE [LARGE SCALE GENOMIC DNA]</scope>
    <source>
        <strain evidence="3 4">ArDII</strain>
    </source>
</reference>
<feature type="domain" description="Amidohydrolase-related" evidence="2">
    <location>
        <begin position="239"/>
        <end position="338"/>
    </location>
</feature>
<dbReference type="Pfam" id="PF04909">
    <property type="entry name" value="Amidohydro_2"/>
    <property type="match status" value="1"/>
</dbReference>
<dbReference type="GO" id="GO:0016787">
    <property type="term" value="F:hydrolase activity"/>
    <property type="evidence" value="ECO:0007669"/>
    <property type="project" value="InterPro"/>
</dbReference>
<dbReference type="InterPro" id="IPR052350">
    <property type="entry name" value="Metallo-dep_Lactonases"/>
</dbReference>
<dbReference type="PANTHER" id="PTHR43569:SF2">
    <property type="entry name" value="AMIDOHYDROLASE-RELATED DOMAIN-CONTAINING PROTEIN"/>
    <property type="match status" value="1"/>
</dbReference>
<protein>
    <submittedName>
        <fullName evidence="3">Catalytic</fullName>
    </submittedName>
</protein>
<evidence type="ECO:0000313" key="3">
    <source>
        <dbReference type="EMBL" id="KZM19065.1"/>
    </source>
</evidence>
<dbReference type="Proteomes" id="UP000076837">
    <property type="component" value="Unassembled WGS sequence"/>
</dbReference>
<gene>
    <name evidence="3" type="ORF">ST47_g9782</name>
</gene>
<comment type="similarity">
    <text evidence="1">Belongs to the metallo-dependent hydrolases superfamily.</text>
</comment>
<dbReference type="SUPFAM" id="SSF51556">
    <property type="entry name" value="Metallo-dependent hydrolases"/>
    <property type="match status" value="1"/>
</dbReference>
<dbReference type="EMBL" id="JYNV01000304">
    <property type="protein sequence ID" value="KZM19065.1"/>
    <property type="molecule type" value="Genomic_DNA"/>
</dbReference>
<dbReference type="InterPro" id="IPR032466">
    <property type="entry name" value="Metal_Hydrolase"/>
</dbReference>
<dbReference type="PANTHER" id="PTHR43569">
    <property type="entry name" value="AMIDOHYDROLASE"/>
    <property type="match status" value="1"/>
</dbReference>
<proteinExistence type="inferred from homology"/>
<dbReference type="AlphaFoldDB" id="A0A162WJA3"/>
<dbReference type="Gene3D" id="3.20.20.140">
    <property type="entry name" value="Metal-dependent hydrolases"/>
    <property type="match status" value="1"/>
</dbReference>
<dbReference type="InterPro" id="IPR006680">
    <property type="entry name" value="Amidohydro-rel"/>
</dbReference>
<name>A0A162WJA3_DIDRA</name>
<dbReference type="STRING" id="5454.A0A162WJA3"/>
<evidence type="ECO:0000256" key="1">
    <source>
        <dbReference type="ARBA" id="ARBA00038310"/>
    </source>
</evidence>
<dbReference type="OrthoDB" id="2135488at2759"/>
<evidence type="ECO:0000313" key="4">
    <source>
        <dbReference type="Proteomes" id="UP000076837"/>
    </source>
</evidence>